<reference evidence="3 4" key="1">
    <citation type="submission" date="2011-02" db="EMBL/GenBank/DDBJ databases">
        <title>The Genome Sequence of Sphaeroforma arctica JP610.</title>
        <authorList>
            <consortium name="The Broad Institute Genome Sequencing Platform"/>
            <person name="Russ C."/>
            <person name="Cuomo C."/>
            <person name="Young S.K."/>
            <person name="Zeng Q."/>
            <person name="Gargeya S."/>
            <person name="Alvarado L."/>
            <person name="Berlin A."/>
            <person name="Chapman S.B."/>
            <person name="Chen Z."/>
            <person name="Freedman E."/>
            <person name="Gellesch M."/>
            <person name="Goldberg J."/>
            <person name="Griggs A."/>
            <person name="Gujja S."/>
            <person name="Heilman E."/>
            <person name="Heiman D."/>
            <person name="Howarth C."/>
            <person name="Mehta T."/>
            <person name="Neiman D."/>
            <person name="Pearson M."/>
            <person name="Roberts A."/>
            <person name="Saif S."/>
            <person name="Shea T."/>
            <person name="Shenoy N."/>
            <person name="Sisk P."/>
            <person name="Stolte C."/>
            <person name="Sykes S."/>
            <person name="White J."/>
            <person name="Yandava C."/>
            <person name="Burger G."/>
            <person name="Gray M.W."/>
            <person name="Holland P.W.H."/>
            <person name="King N."/>
            <person name="Lang F.B.F."/>
            <person name="Roger A.J."/>
            <person name="Ruiz-Trillo I."/>
            <person name="Haas B."/>
            <person name="Nusbaum C."/>
            <person name="Birren B."/>
        </authorList>
    </citation>
    <scope>NUCLEOTIDE SEQUENCE [LARGE SCALE GENOMIC DNA]</scope>
    <source>
        <strain evidence="3 4">JP610</strain>
    </source>
</reference>
<proteinExistence type="inferred from homology"/>
<comment type="subcellular location">
    <subcellularLocation>
        <location evidence="1">Nucleus</location>
        <location evidence="1">Nucleolus</location>
    </subcellularLocation>
</comment>
<comment type="similarity">
    <text evidence="1">Belongs to the SDA1 family.</text>
</comment>
<keyword evidence="1" id="KW-0813">Transport</keyword>
<dbReference type="eggNOG" id="KOG2229">
    <property type="taxonomic scope" value="Eukaryota"/>
</dbReference>
<dbReference type="InterPro" id="IPR027312">
    <property type="entry name" value="Sda1"/>
</dbReference>
<evidence type="ECO:0000256" key="1">
    <source>
        <dbReference type="RuleBase" id="RU365057"/>
    </source>
</evidence>
<dbReference type="GO" id="GO:0042273">
    <property type="term" value="P:ribosomal large subunit biogenesis"/>
    <property type="evidence" value="ECO:0007669"/>
    <property type="project" value="UniProtKB-UniRule"/>
</dbReference>
<dbReference type="GO" id="GO:0005730">
    <property type="term" value="C:nucleolus"/>
    <property type="evidence" value="ECO:0007669"/>
    <property type="project" value="UniProtKB-SubCell"/>
</dbReference>
<keyword evidence="1" id="KW-0539">Nucleus</keyword>
<evidence type="ECO:0000259" key="2">
    <source>
        <dbReference type="Pfam" id="PF08158"/>
    </source>
</evidence>
<dbReference type="OrthoDB" id="2196187at2759"/>
<dbReference type="PANTHER" id="PTHR12730:SF0">
    <property type="entry name" value="PROTEIN SDA1 HOMOLOG"/>
    <property type="match status" value="1"/>
</dbReference>
<dbReference type="GO" id="GO:0015031">
    <property type="term" value="P:protein transport"/>
    <property type="evidence" value="ECO:0007669"/>
    <property type="project" value="UniProtKB-KW"/>
</dbReference>
<gene>
    <name evidence="3" type="ORF">SARC_15068</name>
</gene>
<keyword evidence="1" id="KW-0690">Ribosome biogenesis</keyword>
<dbReference type="PANTHER" id="PTHR12730">
    <property type="entry name" value="HSDA/SDA1-RELATED"/>
    <property type="match status" value="1"/>
</dbReference>
<dbReference type="EMBL" id="KQ247152">
    <property type="protein sequence ID" value="KNC72377.1"/>
    <property type="molecule type" value="Genomic_DNA"/>
</dbReference>
<comment type="function">
    <text evidence="1">Required for 60S pre-ribosomal subunits export to the cytoplasm.</text>
</comment>
<evidence type="ECO:0000313" key="3">
    <source>
        <dbReference type="EMBL" id="KNC72377.1"/>
    </source>
</evidence>
<protein>
    <recommendedName>
        <fullName evidence="1">Protein SDA1</fullName>
    </recommendedName>
</protein>
<name>A0A0L0F6L5_9EUKA</name>
<dbReference type="RefSeq" id="XP_014146279.1">
    <property type="nucleotide sequence ID" value="XM_014290804.1"/>
</dbReference>
<keyword evidence="4" id="KW-1185">Reference proteome</keyword>
<dbReference type="STRING" id="667725.A0A0L0F6L5"/>
<dbReference type="Proteomes" id="UP000054560">
    <property type="component" value="Unassembled WGS sequence"/>
</dbReference>
<dbReference type="GeneID" id="25915572"/>
<dbReference type="AlphaFoldDB" id="A0A0L0F6L5"/>
<evidence type="ECO:0000313" key="4">
    <source>
        <dbReference type="Proteomes" id="UP000054560"/>
    </source>
</evidence>
<keyword evidence="1" id="KW-0653">Protein transport</keyword>
<sequence>MGKKQQGDNGAPLTLLQLQNLIKRDPESYQEEFLQQLRHFDSSVEIFTLNPSADSNNFGELATFLAHTCTRYPKHGDHVQGRTMSLLENYASVMQPLLRREMCQAVMMMKGKGDARVIEVFKLFFKLFKVKDKVLRESLRNHITTEIKRMNAKTQKNQV</sequence>
<accession>A0A0L0F6L5</accession>
<dbReference type="GO" id="GO:0000055">
    <property type="term" value="P:ribosomal large subunit export from nucleus"/>
    <property type="evidence" value="ECO:0007669"/>
    <property type="project" value="UniProtKB-UniRule"/>
</dbReference>
<feature type="non-terminal residue" evidence="3">
    <location>
        <position position="159"/>
    </location>
</feature>
<organism evidence="3 4">
    <name type="scientific">Sphaeroforma arctica JP610</name>
    <dbReference type="NCBI Taxonomy" id="667725"/>
    <lineage>
        <taxon>Eukaryota</taxon>
        <taxon>Ichthyosporea</taxon>
        <taxon>Ichthyophonida</taxon>
        <taxon>Sphaeroforma</taxon>
    </lineage>
</organism>
<dbReference type="InterPro" id="IPR012977">
    <property type="entry name" value="SDA1_N"/>
</dbReference>
<dbReference type="Pfam" id="PF08158">
    <property type="entry name" value="SDA1_HEAT"/>
    <property type="match status" value="1"/>
</dbReference>
<feature type="domain" description="SDA1 N-terminal" evidence="2">
    <location>
        <begin position="64"/>
        <end position="158"/>
    </location>
</feature>